<dbReference type="EMBL" id="GL376627">
    <property type="status" value="NOT_ANNOTATED_CDS"/>
    <property type="molecule type" value="Genomic_DNA"/>
</dbReference>
<evidence type="ECO:0000256" key="3">
    <source>
        <dbReference type="SAM" id="Phobius"/>
    </source>
</evidence>
<dbReference type="Proteomes" id="UP000019132">
    <property type="component" value="Unassembled WGS sequence"/>
</dbReference>
<evidence type="ECO:0000313" key="4">
    <source>
        <dbReference type="EnsemblProtists" id="PYU1_T013335"/>
    </source>
</evidence>
<reference evidence="5" key="1">
    <citation type="journal article" date="2010" name="Genome Biol.">
        <title>Genome sequence of the necrotrophic plant pathogen Pythium ultimum reveals original pathogenicity mechanisms and effector repertoire.</title>
        <authorList>
            <person name="Levesque C.A."/>
            <person name="Brouwer H."/>
            <person name="Cano L."/>
            <person name="Hamilton J.P."/>
            <person name="Holt C."/>
            <person name="Huitema E."/>
            <person name="Raffaele S."/>
            <person name="Robideau G.P."/>
            <person name="Thines M."/>
            <person name="Win J."/>
            <person name="Zerillo M.M."/>
            <person name="Beakes G.W."/>
            <person name="Boore J.L."/>
            <person name="Busam D."/>
            <person name="Dumas B."/>
            <person name="Ferriera S."/>
            <person name="Fuerstenberg S.I."/>
            <person name="Gachon C.M."/>
            <person name="Gaulin E."/>
            <person name="Govers F."/>
            <person name="Grenville-Briggs L."/>
            <person name="Horner N."/>
            <person name="Hostetler J."/>
            <person name="Jiang R.H."/>
            <person name="Johnson J."/>
            <person name="Krajaejun T."/>
            <person name="Lin H."/>
            <person name="Meijer H.J."/>
            <person name="Moore B."/>
            <person name="Morris P."/>
            <person name="Phuntmart V."/>
            <person name="Puiu D."/>
            <person name="Shetty J."/>
            <person name="Stajich J.E."/>
            <person name="Tripathy S."/>
            <person name="Wawra S."/>
            <person name="van West P."/>
            <person name="Whitty B.R."/>
            <person name="Coutinho P.M."/>
            <person name="Henrissat B."/>
            <person name="Martin F."/>
            <person name="Thomas P.D."/>
            <person name="Tyler B.M."/>
            <person name="De Vries R.P."/>
            <person name="Kamoun S."/>
            <person name="Yandell M."/>
            <person name="Tisserat N."/>
            <person name="Buell C.R."/>
        </authorList>
    </citation>
    <scope>NUCLEOTIDE SEQUENCE</scope>
    <source>
        <strain evidence="5">DAOM:BR144</strain>
    </source>
</reference>
<evidence type="ECO:0000256" key="2">
    <source>
        <dbReference type="SAM" id="MobiDB-lite"/>
    </source>
</evidence>
<sequence length="346" mass="38980">MPGPVVVDYDASLTDASDVVAKVIVTGDSEALVNLVDVISWDEHEKDGLKIHLNNPAESLQGHLLMKLFVKDPQALQYIKALPSADVLIGNNGETELSAQSWHYIKEAERERKHALKEAKRERHEALKYAKHEQKKTLREAQRVREKGLRDGELARLGGHEVTDDTHTEIIHTLEEVKQTRREAFNEAKRAREEAKRETEQALKEGEEARKEGLEEAKRAREEAERAREEALKESERARREGIREAKRARKEAKRECEHAHRYIYEDGDGWYVDDDSSSNDFSISSDARVGEWELAATQMSATVSSSYGSASSVALFAVFGGVIGVVGVAARKKYRSSRSQYTSIV</sequence>
<dbReference type="InParanoid" id="K3X7Y6"/>
<dbReference type="AlphaFoldDB" id="K3X7Y6"/>
<keyword evidence="3" id="KW-0472">Membrane</keyword>
<evidence type="ECO:0000313" key="5">
    <source>
        <dbReference type="Proteomes" id="UP000019132"/>
    </source>
</evidence>
<feature type="region of interest" description="Disordered" evidence="2">
    <location>
        <begin position="184"/>
        <end position="241"/>
    </location>
</feature>
<organism evidence="4 5">
    <name type="scientific">Globisporangium ultimum (strain ATCC 200006 / CBS 805.95 / DAOM BR144)</name>
    <name type="common">Pythium ultimum</name>
    <dbReference type="NCBI Taxonomy" id="431595"/>
    <lineage>
        <taxon>Eukaryota</taxon>
        <taxon>Sar</taxon>
        <taxon>Stramenopiles</taxon>
        <taxon>Oomycota</taxon>
        <taxon>Peronosporomycetes</taxon>
        <taxon>Pythiales</taxon>
        <taxon>Pythiaceae</taxon>
        <taxon>Globisporangium</taxon>
    </lineage>
</organism>
<keyword evidence="5" id="KW-1185">Reference proteome</keyword>
<dbReference type="PANTHER" id="PTHR39200">
    <property type="entry name" value="HYPOTHETICAL EXPORTED PROTEIN"/>
    <property type="match status" value="1"/>
</dbReference>
<proteinExistence type="predicted"/>
<dbReference type="EnsemblProtists" id="PYU1_T013335">
    <property type="protein sequence ID" value="PYU1_T013335"/>
    <property type="gene ID" value="PYU1_G013306"/>
</dbReference>
<keyword evidence="3" id="KW-1133">Transmembrane helix</keyword>
<feature type="transmembrane region" description="Helical" evidence="3">
    <location>
        <begin position="308"/>
        <end position="331"/>
    </location>
</feature>
<reference evidence="4" key="3">
    <citation type="submission" date="2015-02" db="UniProtKB">
        <authorList>
            <consortium name="EnsemblProtists"/>
        </authorList>
    </citation>
    <scope>IDENTIFICATION</scope>
    <source>
        <strain evidence="4">DAOM BR144</strain>
    </source>
</reference>
<dbReference type="PANTHER" id="PTHR39200:SF1">
    <property type="entry name" value="AUTO-TRANSPORTER ADHESIN HEAD GIN DOMAIN-CONTAINING PROTEIN-RELATED"/>
    <property type="match status" value="1"/>
</dbReference>
<dbReference type="HOGENOM" id="CLU_802883_0_0_1"/>
<name>K3X7Y6_GLOUD</name>
<evidence type="ECO:0000256" key="1">
    <source>
        <dbReference type="SAM" id="Coils"/>
    </source>
</evidence>
<protein>
    <submittedName>
        <fullName evidence="4">Uncharacterized protein</fullName>
    </submittedName>
</protein>
<keyword evidence="1" id="KW-0175">Coiled coil</keyword>
<dbReference type="VEuPathDB" id="FungiDB:PYU1_G013306"/>
<accession>K3X7Y6</accession>
<keyword evidence="3" id="KW-0812">Transmembrane</keyword>
<reference evidence="5" key="2">
    <citation type="submission" date="2010-04" db="EMBL/GenBank/DDBJ databases">
        <authorList>
            <person name="Buell R."/>
            <person name="Hamilton J."/>
            <person name="Hostetler J."/>
        </authorList>
    </citation>
    <scope>NUCLEOTIDE SEQUENCE [LARGE SCALE GENOMIC DNA]</scope>
    <source>
        <strain evidence="5">DAOM:BR144</strain>
    </source>
</reference>
<feature type="coiled-coil region" evidence="1">
    <location>
        <begin position="105"/>
        <end position="136"/>
    </location>
</feature>